<protein>
    <submittedName>
        <fullName evidence="3">Formyl transferase-like protein</fullName>
    </submittedName>
</protein>
<reference evidence="3 4" key="1">
    <citation type="submission" date="2018-09" db="EMBL/GenBank/DDBJ databases">
        <title>Genomic Encyclopedia of Archaeal and Bacterial Type Strains, Phase II (KMG-II): from individual species to whole genera.</title>
        <authorList>
            <person name="Goeker M."/>
        </authorList>
    </citation>
    <scope>NUCLEOTIDE SEQUENCE [LARGE SCALE GENOMIC DNA]</scope>
    <source>
        <strain evidence="3 4">DSM 13151</strain>
    </source>
</reference>
<organism evidence="3 4">
    <name type="scientific">Halopiger aswanensis</name>
    <dbReference type="NCBI Taxonomy" id="148449"/>
    <lineage>
        <taxon>Archaea</taxon>
        <taxon>Methanobacteriati</taxon>
        <taxon>Methanobacteriota</taxon>
        <taxon>Stenosarchaea group</taxon>
        <taxon>Halobacteria</taxon>
        <taxon>Halobacteriales</taxon>
        <taxon>Natrialbaceae</taxon>
        <taxon>Halopiger</taxon>
    </lineage>
</organism>
<evidence type="ECO:0000313" key="4">
    <source>
        <dbReference type="Proteomes" id="UP000283805"/>
    </source>
</evidence>
<evidence type="ECO:0000256" key="1">
    <source>
        <dbReference type="SAM" id="MobiDB-lite"/>
    </source>
</evidence>
<evidence type="ECO:0000313" key="3">
    <source>
        <dbReference type="EMBL" id="RKD97962.1"/>
    </source>
</evidence>
<gene>
    <name evidence="3" type="ORF">ATJ93_0960</name>
</gene>
<comment type="caution">
    <text evidence="3">The sequence shown here is derived from an EMBL/GenBank/DDBJ whole genome shotgun (WGS) entry which is preliminary data.</text>
</comment>
<dbReference type="Gene3D" id="3.40.50.12230">
    <property type="match status" value="1"/>
</dbReference>
<dbReference type="OrthoDB" id="168093at2157"/>
<name>A0A3R7FY68_9EURY</name>
<dbReference type="AlphaFoldDB" id="A0A3R7FY68"/>
<feature type="region of interest" description="Disordered" evidence="1">
    <location>
        <begin position="286"/>
        <end position="317"/>
    </location>
</feature>
<keyword evidence="3" id="KW-0808">Transferase</keyword>
<sequence length="317" mass="35783">MSSPKPETVGLLTEPYLHRWQVRAVRNLLAETDVEISLVVSNARNADPEIDSWNSRNRIGLGDLAQFLGLVRRERAWTLVLAERNLGRIAGDDATLWHRRAIEDVDSLADAAHVRCTPRVDGAWAEFPDSVVTRIARECDVVIRFGFGLIRGAILEAPSHGVVSFHPADIRRYRGLGPPAIFREGRSTAGVTLQRLDESIDGGEIVAFDETTIEDCYTLWDVFDRTATLQIDLLADGIENLRDPAFEPTTVPDEQLGDFYSRDQRRTLRFAGRILARNLRGRVRRQYRRRRPTDDSDETRRDADDRDGVAESSDPHG</sequence>
<dbReference type="Proteomes" id="UP000283805">
    <property type="component" value="Unassembled WGS sequence"/>
</dbReference>
<evidence type="ECO:0000259" key="2">
    <source>
        <dbReference type="Pfam" id="PF00551"/>
    </source>
</evidence>
<dbReference type="RefSeq" id="WP_120243929.1">
    <property type="nucleotide sequence ID" value="NZ_RAPO01000001.1"/>
</dbReference>
<feature type="domain" description="Formyl transferase N-terminal" evidence="2">
    <location>
        <begin position="138"/>
        <end position="234"/>
    </location>
</feature>
<dbReference type="EMBL" id="RAPO01000001">
    <property type="protein sequence ID" value="RKD97962.1"/>
    <property type="molecule type" value="Genomic_DNA"/>
</dbReference>
<accession>A0A3R7FY68</accession>
<dbReference type="GO" id="GO:0016740">
    <property type="term" value="F:transferase activity"/>
    <property type="evidence" value="ECO:0007669"/>
    <property type="project" value="UniProtKB-KW"/>
</dbReference>
<dbReference type="InterPro" id="IPR002376">
    <property type="entry name" value="Formyl_transf_N"/>
</dbReference>
<proteinExistence type="predicted"/>
<dbReference type="Pfam" id="PF00551">
    <property type="entry name" value="Formyl_trans_N"/>
    <property type="match status" value="1"/>
</dbReference>
<feature type="compositionally biased region" description="Basic and acidic residues" evidence="1">
    <location>
        <begin position="292"/>
        <end position="317"/>
    </location>
</feature>
<keyword evidence="4" id="KW-1185">Reference proteome</keyword>
<dbReference type="SUPFAM" id="SSF53328">
    <property type="entry name" value="Formyltransferase"/>
    <property type="match status" value="1"/>
</dbReference>
<dbReference type="InterPro" id="IPR036477">
    <property type="entry name" value="Formyl_transf_N_sf"/>
</dbReference>